<dbReference type="InterPro" id="IPR023509">
    <property type="entry name" value="DTD-like_sf"/>
</dbReference>
<sequence length="168" mass="18427">MRLVLQRVSRASVTVDGETVSSIGRGICVLVGIAQDDQEKADADVLAKKLLDIRMWPDGEKAWAKGVRDIGGEVLCVSQFTLHARLNKGTKPDFSRAMKTAQAREFYETFLAKLRSLYDPEKIKDGVFGAMMSVEIVNDGPVTLVIDSRKEGEQDRKPVGEGSAERSG</sequence>
<keyword evidence="6" id="KW-0820">tRNA-binding</keyword>
<dbReference type="Proteomes" id="UP000070544">
    <property type="component" value="Unassembled WGS sequence"/>
</dbReference>
<evidence type="ECO:0000256" key="1">
    <source>
        <dbReference type="ARBA" id="ARBA00009673"/>
    </source>
</evidence>
<keyword evidence="9" id="KW-1185">Reference proteome</keyword>
<dbReference type="EMBL" id="KQ965736">
    <property type="protein sequence ID" value="KXS20034.1"/>
    <property type="molecule type" value="Genomic_DNA"/>
</dbReference>
<evidence type="ECO:0000256" key="7">
    <source>
        <dbReference type="SAM" id="MobiDB-lite"/>
    </source>
</evidence>
<dbReference type="EC" id="3.1.1.96" evidence="2 6"/>
<dbReference type="HAMAP" id="MF_00518">
    <property type="entry name" value="Deacylase_Dtd"/>
    <property type="match status" value="1"/>
</dbReference>
<protein>
    <recommendedName>
        <fullName evidence="3 6">D-aminoacyl-tRNA deacylase</fullName>
        <ecNumber evidence="2 6">3.1.1.96</ecNumber>
    </recommendedName>
</protein>
<keyword evidence="6" id="KW-0694">RNA-binding</keyword>
<comment type="similarity">
    <text evidence="1 6">Belongs to the DTD family.</text>
</comment>
<dbReference type="InterPro" id="IPR003732">
    <property type="entry name" value="Daa-tRNA_deacyls_DTD"/>
</dbReference>
<dbReference type="PANTHER" id="PTHR10472">
    <property type="entry name" value="D-TYROSYL-TRNA TYR DEACYLASE"/>
    <property type="match status" value="1"/>
</dbReference>
<evidence type="ECO:0000256" key="2">
    <source>
        <dbReference type="ARBA" id="ARBA00013056"/>
    </source>
</evidence>
<dbReference type="GO" id="GO:0106026">
    <property type="term" value="F:Gly-tRNA(Ala) deacylase activity"/>
    <property type="evidence" value="ECO:0007669"/>
    <property type="project" value="RHEA"/>
</dbReference>
<dbReference type="AlphaFoldDB" id="A0A139ATL4"/>
<evidence type="ECO:0000256" key="4">
    <source>
        <dbReference type="ARBA" id="ARBA00047676"/>
    </source>
</evidence>
<proteinExistence type="inferred from homology"/>
<dbReference type="Gene3D" id="3.50.80.10">
    <property type="entry name" value="D-tyrosyl-tRNA(Tyr) deacylase"/>
    <property type="match status" value="1"/>
</dbReference>
<dbReference type="NCBIfam" id="TIGR00256">
    <property type="entry name" value="D-aminoacyl-tRNA deacylase"/>
    <property type="match status" value="1"/>
</dbReference>
<dbReference type="GO" id="GO:0005737">
    <property type="term" value="C:cytoplasm"/>
    <property type="evidence" value="ECO:0007669"/>
    <property type="project" value="UniProtKB-SubCell"/>
</dbReference>
<name>A0A139ATL4_GONPJ</name>
<gene>
    <name evidence="8" type="ORF">M427DRAFT_52305</name>
</gene>
<dbReference type="Pfam" id="PF02580">
    <property type="entry name" value="Tyr_Deacylase"/>
    <property type="match status" value="1"/>
</dbReference>
<dbReference type="PANTHER" id="PTHR10472:SF5">
    <property type="entry name" value="D-AMINOACYL-TRNA DEACYLASE 1"/>
    <property type="match status" value="1"/>
</dbReference>
<dbReference type="CDD" id="cd00563">
    <property type="entry name" value="Dtyr_deacylase"/>
    <property type="match status" value="1"/>
</dbReference>
<dbReference type="SUPFAM" id="SSF69500">
    <property type="entry name" value="DTD-like"/>
    <property type="match status" value="1"/>
</dbReference>
<dbReference type="FunFam" id="3.50.80.10:FF:000001">
    <property type="entry name" value="D-aminoacyl-tRNA deacylase"/>
    <property type="match status" value="1"/>
</dbReference>
<evidence type="ECO:0000256" key="6">
    <source>
        <dbReference type="RuleBase" id="RU003470"/>
    </source>
</evidence>
<evidence type="ECO:0000256" key="5">
    <source>
        <dbReference type="ARBA" id="ARBA00048018"/>
    </source>
</evidence>
<dbReference type="STRING" id="1344416.A0A139ATL4"/>
<keyword evidence="6" id="KW-0378">Hydrolase</keyword>
<accession>A0A139ATL4</accession>
<comment type="subcellular location">
    <subcellularLocation>
        <location evidence="6">Cytoplasm</location>
    </subcellularLocation>
</comment>
<organism evidence="8 9">
    <name type="scientific">Gonapodya prolifera (strain JEL478)</name>
    <name type="common">Monoblepharis prolifera</name>
    <dbReference type="NCBI Taxonomy" id="1344416"/>
    <lineage>
        <taxon>Eukaryota</taxon>
        <taxon>Fungi</taxon>
        <taxon>Fungi incertae sedis</taxon>
        <taxon>Chytridiomycota</taxon>
        <taxon>Chytridiomycota incertae sedis</taxon>
        <taxon>Monoblepharidomycetes</taxon>
        <taxon>Monoblepharidales</taxon>
        <taxon>Gonapodyaceae</taxon>
        <taxon>Gonapodya</taxon>
    </lineage>
</organism>
<dbReference type="GO" id="GO:0000049">
    <property type="term" value="F:tRNA binding"/>
    <property type="evidence" value="ECO:0007669"/>
    <property type="project" value="UniProtKB-KW"/>
</dbReference>
<keyword evidence="6" id="KW-0963">Cytoplasm</keyword>
<dbReference type="GO" id="GO:0051500">
    <property type="term" value="F:D-tyrosyl-tRNA(Tyr) deacylase activity"/>
    <property type="evidence" value="ECO:0007669"/>
    <property type="project" value="TreeGrafter"/>
</dbReference>
<dbReference type="OrthoDB" id="275783at2759"/>
<reference evidence="8 9" key="1">
    <citation type="journal article" date="2015" name="Genome Biol. Evol.">
        <title>Phylogenomic analyses indicate that early fungi evolved digesting cell walls of algal ancestors of land plants.</title>
        <authorList>
            <person name="Chang Y."/>
            <person name="Wang S."/>
            <person name="Sekimoto S."/>
            <person name="Aerts A.L."/>
            <person name="Choi C."/>
            <person name="Clum A."/>
            <person name="LaButti K.M."/>
            <person name="Lindquist E.A."/>
            <person name="Yee Ngan C."/>
            <person name="Ohm R.A."/>
            <person name="Salamov A.A."/>
            <person name="Grigoriev I.V."/>
            <person name="Spatafora J.W."/>
            <person name="Berbee M.L."/>
        </authorList>
    </citation>
    <scope>NUCLEOTIDE SEQUENCE [LARGE SCALE GENOMIC DNA]</scope>
    <source>
        <strain evidence="8 9">JEL478</strain>
    </source>
</reference>
<evidence type="ECO:0000313" key="9">
    <source>
        <dbReference type="Proteomes" id="UP000070544"/>
    </source>
</evidence>
<feature type="region of interest" description="Disordered" evidence="7">
    <location>
        <begin position="147"/>
        <end position="168"/>
    </location>
</feature>
<comment type="catalytic activity">
    <reaction evidence="4">
        <text>glycyl-tRNA(Ala) + H2O = tRNA(Ala) + glycine + H(+)</text>
        <dbReference type="Rhea" id="RHEA:53744"/>
        <dbReference type="Rhea" id="RHEA-COMP:9657"/>
        <dbReference type="Rhea" id="RHEA-COMP:13640"/>
        <dbReference type="ChEBI" id="CHEBI:15377"/>
        <dbReference type="ChEBI" id="CHEBI:15378"/>
        <dbReference type="ChEBI" id="CHEBI:57305"/>
        <dbReference type="ChEBI" id="CHEBI:78442"/>
        <dbReference type="ChEBI" id="CHEBI:78522"/>
        <dbReference type="EC" id="3.1.1.96"/>
    </reaction>
</comment>
<dbReference type="OMA" id="VFGADMK"/>
<evidence type="ECO:0000313" key="8">
    <source>
        <dbReference type="EMBL" id="KXS20034.1"/>
    </source>
</evidence>
<evidence type="ECO:0000256" key="3">
    <source>
        <dbReference type="ARBA" id="ARBA00020007"/>
    </source>
</evidence>
<comment type="catalytic activity">
    <reaction evidence="5">
        <text>a D-aminoacyl-tRNA + H2O = a tRNA + a D-alpha-amino acid + H(+)</text>
        <dbReference type="Rhea" id="RHEA:13953"/>
        <dbReference type="Rhea" id="RHEA-COMP:10123"/>
        <dbReference type="Rhea" id="RHEA-COMP:10124"/>
        <dbReference type="ChEBI" id="CHEBI:15377"/>
        <dbReference type="ChEBI" id="CHEBI:15378"/>
        <dbReference type="ChEBI" id="CHEBI:59871"/>
        <dbReference type="ChEBI" id="CHEBI:78442"/>
        <dbReference type="ChEBI" id="CHEBI:79333"/>
        <dbReference type="EC" id="3.1.1.96"/>
    </reaction>
</comment>